<dbReference type="Proteomes" id="UP000001505">
    <property type="component" value="Chromosome"/>
</dbReference>
<evidence type="ECO:0000256" key="11">
    <source>
        <dbReference type="ARBA" id="ARBA00023201"/>
    </source>
</evidence>
<feature type="transmembrane region" description="Helical" evidence="14">
    <location>
        <begin position="396"/>
        <end position="415"/>
    </location>
</feature>
<keyword evidence="10 14" id="KW-0472">Membrane</keyword>
<evidence type="ECO:0000256" key="10">
    <source>
        <dbReference type="ARBA" id="ARBA00023136"/>
    </source>
</evidence>
<dbReference type="AlphaFoldDB" id="D6YTT0"/>
<evidence type="ECO:0000256" key="3">
    <source>
        <dbReference type="ARBA" id="ARBA00022448"/>
    </source>
</evidence>
<dbReference type="CDD" id="cd11475">
    <property type="entry name" value="SLC5sbd_PutP"/>
    <property type="match status" value="1"/>
</dbReference>
<dbReference type="InterPro" id="IPR001734">
    <property type="entry name" value="Na/solute_symporter"/>
</dbReference>
<dbReference type="InterPro" id="IPR018212">
    <property type="entry name" value="Na/solute_symporter_CS"/>
</dbReference>
<keyword evidence="14" id="KW-0029">Amino-acid transport</keyword>
<dbReference type="eggNOG" id="COG0591">
    <property type="taxonomic scope" value="Bacteria"/>
</dbReference>
<evidence type="ECO:0000256" key="4">
    <source>
        <dbReference type="ARBA" id="ARBA00022475"/>
    </source>
</evidence>
<evidence type="ECO:0000256" key="1">
    <source>
        <dbReference type="ARBA" id="ARBA00004651"/>
    </source>
</evidence>
<dbReference type="NCBIfam" id="TIGR00813">
    <property type="entry name" value="sss"/>
    <property type="match status" value="1"/>
</dbReference>
<reference evidence="15 16" key="1">
    <citation type="journal article" date="2010" name="PLoS ONE">
        <title>The Waddlia genome: a window into chlamydial biology.</title>
        <authorList>
            <person name="Bertelli C."/>
            <person name="Collyn F."/>
            <person name="Croxatto A."/>
            <person name="Ruckert C."/>
            <person name="Polkinghorne A."/>
            <person name="Kebbi-Beghdadi C."/>
            <person name="Goesmann A."/>
            <person name="Vaughan L."/>
            <person name="Greub G."/>
        </authorList>
    </citation>
    <scope>NUCLEOTIDE SEQUENCE [LARGE SCALE GENOMIC DNA]</scope>
    <source>
        <strain evidence="16">ATCC VR-1470 / WSU 86-1044</strain>
    </source>
</reference>
<feature type="transmembrane region" description="Helical" evidence="14">
    <location>
        <begin position="422"/>
        <end position="441"/>
    </location>
</feature>
<name>D6YTT0_WADCW</name>
<keyword evidence="4 14" id="KW-1003">Cell membrane</keyword>
<accession>D6YTT0</accession>
<feature type="transmembrane region" description="Helical" evidence="14">
    <location>
        <begin position="66"/>
        <end position="91"/>
    </location>
</feature>
<feature type="transmembrane region" description="Helical" evidence="14">
    <location>
        <begin position="122"/>
        <end position="145"/>
    </location>
</feature>
<comment type="catalytic activity">
    <reaction evidence="12">
        <text>L-proline(in) + Na(+)(in) = L-proline(out) + Na(+)(out)</text>
        <dbReference type="Rhea" id="RHEA:28967"/>
        <dbReference type="ChEBI" id="CHEBI:29101"/>
        <dbReference type="ChEBI" id="CHEBI:60039"/>
    </reaction>
</comment>
<dbReference type="PROSITE" id="PS50283">
    <property type="entry name" value="NA_SOLUT_SYMP_3"/>
    <property type="match status" value="1"/>
</dbReference>
<sequence length="478" mass="52947">MKTQYLLSFITYFTILLGIGYISHRKQTSNAEFIVGNRSLNFWVTALSAHASDMSAWLFMGLPMAIYFQGLSGSWIGIGLLIGMFLTWQLIAKKLRVSTEKYNSYTLSTFFEKRFEDTSGTLRILTAIILLFFLTFYIGAGLTAMGLLIESLFNIDYWWGLTFALCVVVAYTFGGGFITIAWTDFFQGLFLLFMISIVPILMLLKFPDIWTTIKQLDLLEPNYLSLMGDMSIGSVISSAFAALAWGLGYFGMPHVITKFLGIKNADEMKKSRNVGMTWQFLALTASIAVGVIGFAHYQGTLSNPELVYVEMVKLLFHPFFAGFVLCGVLAANLSTMDSQILVCASVIGEDLFKRIAKKELSPQALVRASRCGVIIIALFALIIAYDRQKTIIEAVFYAWAGLGSAFGPLVLMSLYDSKANKYGAVCGIIVGALFGSLWPFINPYLFAYQLPATIPGFSLGLLSIYGISRITNKQIIAQ</sequence>
<keyword evidence="11 14" id="KW-0739">Sodium transport</keyword>
<dbReference type="OrthoDB" id="9810181at2"/>
<evidence type="ECO:0000256" key="7">
    <source>
        <dbReference type="ARBA" id="ARBA00022989"/>
    </source>
</evidence>
<dbReference type="PANTHER" id="PTHR48086">
    <property type="entry name" value="SODIUM/PROLINE SYMPORTER-RELATED"/>
    <property type="match status" value="1"/>
</dbReference>
<proteinExistence type="inferred from homology"/>
<keyword evidence="6 14" id="KW-0769">Symport</keyword>
<dbReference type="InterPro" id="IPR050277">
    <property type="entry name" value="Sodium:Solute_Symporter"/>
</dbReference>
<dbReference type="GO" id="GO:0005298">
    <property type="term" value="F:proline:sodium symporter activity"/>
    <property type="evidence" value="ECO:0007669"/>
    <property type="project" value="UniProtKB-UniRule"/>
</dbReference>
<evidence type="ECO:0000256" key="2">
    <source>
        <dbReference type="ARBA" id="ARBA00006434"/>
    </source>
</evidence>
<evidence type="ECO:0000256" key="6">
    <source>
        <dbReference type="ARBA" id="ARBA00022847"/>
    </source>
</evidence>
<feature type="transmembrane region" description="Helical" evidence="14">
    <location>
        <begin position="447"/>
        <end position="467"/>
    </location>
</feature>
<keyword evidence="3 14" id="KW-0813">Transport</keyword>
<dbReference type="PANTHER" id="PTHR48086:SF3">
    <property type="entry name" value="SODIUM_PROLINE SYMPORTER"/>
    <property type="match status" value="1"/>
</dbReference>
<dbReference type="GO" id="GO:0015193">
    <property type="term" value="F:L-proline transmembrane transporter activity"/>
    <property type="evidence" value="ECO:0007669"/>
    <property type="project" value="TreeGrafter"/>
</dbReference>
<dbReference type="PROSITE" id="PS00457">
    <property type="entry name" value="NA_SOLUT_SYMP_2"/>
    <property type="match status" value="1"/>
</dbReference>
<evidence type="ECO:0000256" key="5">
    <source>
        <dbReference type="ARBA" id="ARBA00022692"/>
    </source>
</evidence>
<organism evidence="15 16">
    <name type="scientific">Waddlia chondrophila (strain ATCC VR-1470 / WSU 86-1044)</name>
    <dbReference type="NCBI Taxonomy" id="716544"/>
    <lineage>
        <taxon>Bacteria</taxon>
        <taxon>Pseudomonadati</taxon>
        <taxon>Chlamydiota</taxon>
        <taxon>Chlamydiia</taxon>
        <taxon>Parachlamydiales</taxon>
        <taxon>Waddliaceae</taxon>
        <taxon>Waddlia</taxon>
    </lineage>
</organism>
<keyword evidence="7 14" id="KW-1133">Transmembrane helix</keyword>
<keyword evidence="9 14" id="KW-0406">Ion transport</keyword>
<evidence type="ECO:0000256" key="14">
    <source>
        <dbReference type="RuleBase" id="RU366012"/>
    </source>
</evidence>
<evidence type="ECO:0000256" key="13">
    <source>
        <dbReference type="RuleBase" id="RU362091"/>
    </source>
</evidence>
<dbReference type="GO" id="GO:0031402">
    <property type="term" value="F:sodium ion binding"/>
    <property type="evidence" value="ECO:0007669"/>
    <property type="project" value="UniProtKB-UniRule"/>
</dbReference>
<dbReference type="EMBL" id="CP001928">
    <property type="protein sequence ID" value="ADI37541.1"/>
    <property type="molecule type" value="Genomic_DNA"/>
</dbReference>
<comment type="subcellular location">
    <subcellularLocation>
        <location evidence="1 14">Cell membrane</location>
        <topology evidence="1 14">Multi-pass membrane protein</topology>
    </subcellularLocation>
</comment>
<dbReference type="KEGG" id="wch:wcw_0166"/>
<dbReference type="InterPro" id="IPR038377">
    <property type="entry name" value="Na/Glc_symporter_sf"/>
</dbReference>
<dbReference type="InterPro" id="IPR011851">
    <property type="entry name" value="Na/Pro_symporter"/>
</dbReference>
<dbReference type="STRING" id="716544.wcw_0166"/>
<feature type="transmembrane region" description="Helical" evidence="14">
    <location>
        <begin position="230"/>
        <end position="252"/>
    </location>
</feature>
<dbReference type="Gene3D" id="1.20.1730.10">
    <property type="entry name" value="Sodium/glucose cotransporter"/>
    <property type="match status" value="1"/>
</dbReference>
<keyword evidence="16" id="KW-1185">Reference proteome</keyword>
<dbReference type="RefSeq" id="WP_013181269.1">
    <property type="nucleotide sequence ID" value="NC_014225.1"/>
</dbReference>
<keyword evidence="8 14" id="KW-0915">Sodium</keyword>
<feature type="transmembrane region" description="Helical" evidence="14">
    <location>
        <begin position="189"/>
        <end position="210"/>
    </location>
</feature>
<comment type="similarity">
    <text evidence="2 13">Belongs to the sodium:solute symporter (SSF) (TC 2.A.21) family.</text>
</comment>
<comment type="function">
    <text evidence="14">Catalyzes the sodium-dependent uptake of extracellular L-proline.</text>
</comment>
<feature type="transmembrane region" description="Helical" evidence="14">
    <location>
        <begin position="364"/>
        <end position="384"/>
    </location>
</feature>
<dbReference type="Pfam" id="PF00474">
    <property type="entry name" value="SSF"/>
    <property type="match status" value="1"/>
</dbReference>
<dbReference type="GO" id="GO:0015824">
    <property type="term" value="P:proline transport"/>
    <property type="evidence" value="ECO:0007669"/>
    <property type="project" value="UniProtKB-UniRule"/>
</dbReference>
<evidence type="ECO:0000313" key="16">
    <source>
        <dbReference type="Proteomes" id="UP000001505"/>
    </source>
</evidence>
<gene>
    <name evidence="15" type="primary">opuE</name>
    <name evidence="15" type="ordered locus">wcw_0166</name>
</gene>
<feature type="transmembrane region" description="Helical" evidence="14">
    <location>
        <begin position="157"/>
        <end position="182"/>
    </location>
</feature>
<evidence type="ECO:0000313" key="15">
    <source>
        <dbReference type="EMBL" id="ADI37541.1"/>
    </source>
</evidence>
<feature type="transmembrane region" description="Helical" evidence="14">
    <location>
        <begin position="6"/>
        <end position="22"/>
    </location>
</feature>
<evidence type="ECO:0000256" key="12">
    <source>
        <dbReference type="ARBA" id="ARBA00033708"/>
    </source>
</evidence>
<feature type="transmembrane region" description="Helical" evidence="14">
    <location>
        <begin position="315"/>
        <end position="333"/>
    </location>
</feature>
<protein>
    <recommendedName>
        <fullName evidence="14">Sodium/proline symporter</fullName>
    </recommendedName>
    <alternativeName>
        <fullName evidence="14">Proline permease</fullName>
    </alternativeName>
</protein>
<dbReference type="HOGENOM" id="CLU_018808_15_2_0"/>
<evidence type="ECO:0000256" key="8">
    <source>
        <dbReference type="ARBA" id="ARBA00023053"/>
    </source>
</evidence>
<feature type="transmembrane region" description="Helical" evidence="14">
    <location>
        <begin position="273"/>
        <end position="295"/>
    </location>
</feature>
<keyword evidence="5 14" id="KW-0812">Transmembrane</keyword>
<evidence type="ECO:0000256" key="9">
    <source>
        <dbReference type="ARBA" id="ARBA00023065"/>
    </source>
</evidence>
<dbReference type="GO" id="GO:0005886">
    <property type="term" value="C:plasma membrane"/>
    <property type="evidence" value="ECO:0007669"/>
    <property type="project" value="UniProtKB-SubCell"/>
</dbReference>